<dbReference type="AlphaFoldDB" id="A0A0A9AZL4"/>
<dbReference type="EMBL" id="GBRH01241349">
    <property type="protein sequence ID" value="JAD56546.1"/>
    <property type="molecule type" value="Transcribed_RNA"/>
</dbReference>
<evidence type="ECO:0000313" key="2">
    <source>
        <dbReference type="EMBL" id="JAD56546.1"/>
    </source>
</evidence>
<reference evidence="2" key="1">
    <citation type="submission" date="2014-09" db="EMBL/GenBank/DDBJ databases">
        <authorList>
            <person name="Magalhaes I.L.F."/>
            <person name="Oliveira U."/>
            <person name="Santos F.R."/>
            <person name="Vidigal T.H.D.A."/>
            <person name="Brescovit A.D."/>
            <person name="Santos A.J."/>
        </authorList>
    </citation>
    <scope>NUCLEOTIDE SEQUENCE</scope>
    <source>
        <tissue evidence="2">Shoot tissue taken approximately 20 cm above the soil surface</tissue>
    </source>
</reference>
<accession>A0A0A9AZL4</accession>
<feature type="region of interest" description="Disordered" evidence="1">
    <location>
        <begin position="1"/>
        <end position="25"/>
    </location>
</feature>
<organism evidence="2">
    <name type="scientific">Arundo donax</name>
    <name type="common">Giant reed</name>
    <name type="synonym">Donax arundinaceus</name>
    <dbReference type="NCBI Taxonomy" id="35708"/>
    <lineage>
        <taxon>Eukaryota</taxon>
        <taxon>Viridiplantae</taxon>
        <taxon>Streptophyta</taxon>
        <taxon>Embryophyta</taxon>
        <taxon>Tracheophyta</taxon>
        <taxon>Spermatophyta</taxon>
        <taxon>Magnoliopsida</taxon>
        <taxon>Liliopsida</taxon>
        <taxon>Poales</taxon>
        <taxon>Poaceae</taxon>
        <taxon>PACMAD clade</taxon>
        <taxon>Arundinoideae</taxon>
        <taxon>Arundineae</taxon>
        <taxon>Arundo</taxon>
    </lineage>
</organism>
<protein>
    <submittedName>
        <fullName evidence="2">Uncharacterized protein</fullName>
    </submittedName>
</protein>
<name>A0A0A9AZL4_ARUDO</name>
<sequence length="25" mass="2743">MLPKSGHSSHHVLSKITSTETSNYT</sequence>
<feature type="compositionally biased region" description="Polar residues" evidence="1">
    <location>
        <begin position="15"/>
        <end position="25"/>
    </location>
</feature>
<evidence type="ECO:0000256" key="1">
    <source>
        <dbReference type="SAM" id="MobiDB-lite"/>
    </source>
</evidence>
<proteinExistence type="predicted"/>
<reference evidence="2" key="2">
    <citation type="journal article" date="2015" name="Data Brief">
        <title>Shoot transcriptome of the giant reed, Arundo donax.</title>
        <authorList>
            <person name="Barrero R.A."/>
            <person name="Guerrero F.D."/>
            <person name="Moolhuijzen P."/>
            <person name="Goolsby J.A."/>
            <person name="Tidwell J."/>
            <person name="Bellgard S.E."/>
            <person name="Bellgard M.I."/>
        </authorList>
    </citation>
    <scope>NUCLEOTIDE SEQUENCE</scope>
    <source>
        <tissue evidence="2">Shoot tissue taken approximately 20 cm above the soil surface</tissue>
    </source>
</reference>